<dbReference type="Proteomes" id="UP001209083">
    <property type="component" value="Chromosome"/>
</dbReference>
<keyword evidence="2 8" id="KW-0489">Methyltransferase</keyword>
<sequence length="512" mass="55421">MTDELIRQLGEDLGSCGYTTDTLTALWGPEAEAALHRGFQVPALSVLSAREHDRGRLEPAATLARLFIFGCELPREAVEAAFPTLGVAGAEALGLIDVVAPGSIRARLDLRPYAFSDAGGEAHWWIASDFGEMVLGRSLDVDHVLGIGGASTSLLNIAITDERDAVLDLGTGCGIQAMHASRHARRVVGTDISARALDIARFNAALNGIDSIDFRLGSLFEPVTGERFGQVLSNPPFVITPREPGVPTYEYRDGGKIGDQIVADVIRGLDVALEPGGIGQLLGNWEYHDEASGFERIEQWLQGTSLDAWVIERELQDPHDYAETWIRDGGTRPGSSEFDSMYRAWLEDFRARGVRSVGFGYVLLRRTAGAPTLRRFEQLHTPLPNPGSWLGGYFAETLRRHDWLAARDDDALALARLAVADDVTEERHYRPGAEDPGVIMLRQGSGFGRTRPLDTALAGLVGACDGELPLGAICYALAELLGVDEAELRAQTLPAVRQLVLDGFLTADVSAD</sequence>
<dbReference type="CDD" id="cd02440">
    <property type="entry name" value="AdoMet_MTases"/>
    <property type="match status" value="1"/>
</dbReference>
<dbReference type="EMBL" id="CP090958">
    <property type="protein sequence ID" value="WGW11052.1"/>
    <property type="molecule type" value="Genomic_DNA"/>
</dbReference>
<evidence type="ECO:0000313" key="8">
    <source>
        <dbReference type="EMBL" id="WGW11052.1"/>
    </source>
</evidence>
<dbReference type="InterPro" id="IPR055487">
    <property type="entry name" value="DUF7059"/>
</dbReference>
<protein>
    <submittedName>
        <fullName evidence="8">Methyltransferase</fullName>
    </submittedName>
</protein>
<evidence type="ECO:0000313" key="9">
    <source>
        <dbReference type="Proteomes" id="UP001209083"/>
    </source>
</evidence>
<keyword evidence="4" id="KW-0949">S-adenosyl-L-methionine</keyword>
<accession>A0ABY8QQ34</accession>
<gene>
    <name evidence="8" type="ORF">LWF01_13200</name>
</gene>
<keyword evidence="3" id="KW-0808">Transferase</keyword>
<dbReference type="InterPro" id="IPR052190">
    <property type="entry name" value="Euk-Arch_PrmC-MTase"/>
</dbReference>
<dbReference type="Gene3D" id="3.40.50.150">
    <property type="entry name" value="Vaccinia Virus protein VP39"/>
    <property type="match status" value="1"/>
</dbReference>
<comment type="similarity">
    <text evidence="1">Belongs to the eukaryotic/archaeal PrmC-related family.</text>
</comment>
<evidence type="ECO:0000256" key="4">
    <source>
        <dbReference type="ARBA" id="ARBA00022691"/>
    </source>
</evidence>
<keyword evidence="9" id="KW-1185">Reference proteome</keyword>
<evidence type="ECO:0000259" key="7">
    <source>
        <dbReference type="Pfam" id="PF25004"/>
    </source>
</evidence>
<dbReference type="InterPro" id="IPR007848">
    <property type="entry name" value="Small_mtfrase_dom"/>
</dbReference>
<dbReference type="PANTHER" id="PTHR45875">
    <property type="entry name" value="METHYLTRANSFERASE N6AMT1"/>
    <property type="match status" value="1"/>
</dbReference>
<evidence type="ECO:0000256" key="1">
    <source>
        <dbReference type="ARBA" id="ARBA00006149"/>
    </source>
</evidence>
<dbReference type="Pfam" id="PF05175">
    <property type="entry name" value="MTS"/>
    <property type="match status" value="1"/>
</dbReference>
<dbReference type="InterPro" id="IPR056684">
    <property type="entry name" value="DUF7782"/>
</dbReference>
<feature type="domain" description="DUF7059" evidence="6">
    <location>
        <begin position="16"/>
        <end position="106"/>
    </location>
</feature>
<organism evidence="8 9">
    <name type="scientific">Saxibacter everestensis</name>
    <dbReference type="NCBI Taxonomy" id="2909229"/>
    <lineage>
        <taxon>Bacteria</taxon>
        <taxon>Bacillati</taxon>
        <taxon>Actinomycetota</taxon>
        <taxon>Actinomycetes</taxon>
        <taxon>Micrococcales</taxon>
        <taxon>Brevibacteriaceae</taxon>
        <taxon>Saxibacter</taxon>
    </lineage>
</organism>
<dbReference type="InterPro" id="IPR029063">
    <property type="entry name" value="SAM-dependent_MTases_sf"/>
</dbReference>
<evidence type="ECO:0000256" key="3">
    <source>
        <dbReference type="ARBA" id="ARBA00022679"/>
    </source>
</evidence>
<dbReference type="RefSeq" id="WP_349637835.1">
    <property type="nucleotide sequence ID" value="NZ_CP090958.1"/>
</dbReference>
<dbReference type="SUPFAM" id="SSF53335">
    <property type="entry name" value="S-adenosyl-L-methionine-dependent methyltransferases"/>
    <property type="match status" value="1"/>
</dbReference>
<evidence type="ECO:0000259" key="6">
    <source>
        <dbReference type="Pfam" id="PF23186"/>
    </source>
</evidence>
<evidence type="ECO:0000259" key="5">
    <source>
        <dbReference type="Pfam" id="PF05175"/>
    </source>
</evidence>
<dbReference type="PANTHER" id="PTHR45875:SF1">
    <property type="entry name" value="METHYLTRANSFERASE N6AMT1"/>
    <property type="match status" value="1"/>
</dbReference>
<reference evidence="8 9" key="1">
    <citation type="submission" date="2023-05" db="EMBL/GenBank/DDBJ databases">
        <title>Lithophilousrod everest ZFBP1038 complete genpme.</title>
        <authorList>
            <person name="Tian M."/>
        </authorList>
    </citation>
    <scope>NUCLEOTIDE SEQUENCE [LARGE SCALE GENOMIC DNA]</scope>
    <source>
        <strain evidence="8 9">ZFBP1038</strain>
    </source>
</reference>
<dbReference type="InterPro" id="IPR002052">
    <property type="entry name" value="DNA_methylase_N6_adenine_CS"/>
</dbReference>
<dbReference type="GO" id="GO:0008168">
    <property type="term" value="F:methyltransferase activity"/>
    <property type="evidence" value="ECO:0007669"/>
    <property type="project" value="UniProtKB-KW"/>
</dbReference>
<feature type="domain" description="Methyltransferase small" evidence="5">
    <location>
        <begin position="152"/>
        <end position="238"/>
    </location>
</feature>
<feature type="domain" description="DUF7782" evidence="7">
    <location>
        <begin position="396"/>
        <end position="506"/>
    </location>
</feature>
<dbReference type="Pfam" id="PF25004">
    <property type="entry name" value="DUF7782"/>
    <property type="match status" value="1"/>
</dbReference>
<dbReference type="Pfam" id="PF23186">
    <property type="entry name" value="DUF7059"/>
    <property type="match status" value="1"/>
</dbReference>
<proteinExistence type="inferred from homology"/>
<name>A0ABY8QQ34_9MICO</name>
<dbReference type="PROSITE" id="PS00092">
    <property type="entry name" value="N6_MTASE"/>
    <property type="match status" value="1"/>
</dbReference>
<dbReference type="GO" id="GO:0032259">
    <property type="term" value="P:methylation"/>
    <property type="evidence" value="ECO:0007669"/>
    <property type="project" value="UniProtKB-KW"/>
</dbReference>
<evidence type="ECO:0000256" key="2">
    <source>
        <dbReference type="ARBA" id="ARBA00022603"/>
    </source>
</evidence>